<feature type="transmembrane region" description="Helical" evidence="2">
    <location>
        <begin position="67"/>
        <end position="92"/>
    </location>
</feature>
<feature type="transmembrane region" description="Helical" evidence="2">
    <location>
        <begin position="422"/>
        <end position="440"/>
    </location>
</feature>
<reference evidence="3" key="1">
    <citation type="journal article" date="2020" name="New Phytol.">
        <title>Comparative genomics reveals dynamic genome evolution in host specialist ectomycorrhizal fungi.</title>
        <authorList>
            <person name="Lofgren L.A."/>
            <person name="Nguyen N.H."/>
            <person name="Vilgalys R."/>
            <person name="Ruytinx J."/>
            <person name="Liao H.L."/>
            <person name="Branco S."/>
            <person name="Kuo A."/>
            <person name="LaButti K."/>
            <person name="Lipzen A."/>
            <person name="Andreopoulos W."/>
            <person name="Pangilinan J."/>
            <person name="Riley R."/>
            <person name="Hundley H."/>
            <person name="Na H."/>
            <person name="Barry K."/>
            <person name="Grigoriev I.V."/>
            <person name="Stajich J.E."/>
            <person name="Kennedy P.G."/>
        </authorList>
    </citation>
    <scope>NUCLEOTIDE SEQUENCE</scope>
    <source>
        <strain evidence="3">DOB743</strain>
    </source>
</reference>
<feature type="region of interest" description="Disordered" evidence="1">
    <location>
        <begin position="313"/>
        <end position="342"/>
    </location>
</feature>
<protein>
    <submittedName>
        <fullName evidence="3">Uncharacterized protein</fullName>
    </submittedName>
</protein>
<dbReference type="Proteomes" id="UP000714275">
    <property type="component" value="Unassembled WGS sequence"/>
</dbReference>
<keyword evidence="2" id="KW-1133">Transmembrane helix</keyword>
<keyword evidence="4" id="KW-1185">Reference proteome</keyword>
<comment type="caution">
    <text evidence="3">The sequence shown here is derived from an EMBL/GenBank/DDBJ whole genome shotgun (WGS) entry which is preliminary data.</text>
</comment>
<evidence type="ECO:0000313" key="4">
    <source>
        <dbReference type="Proteomes" id="UP000714275"/>
    </source>
</evidence>
<dbReference type="OrthoDB" id="3267487at2759"/>
<gene>
    <name evidence="3" type="ORF">EV702DRAFT_957577</name>
</gene>
<dbReference type="AlphaFoldDB" id="A0A9P7A7G2"/>
<sequence length="601" mass="67217">MDGLDPTRTSPSPIVIQLNTVFTITAADFPHFYPSPLPTNSFQSVYQLLGDGSLVAPPFFDDLFTTYLALVIMASLFTVFARNITLSAAFLWSGRVRKKSLLYTLFLSQLLAPVSILSLLVAQFHPNFDCKLVMRIAVASAGISFSLLISGILGVKAYRCLDNSRSVLVVLVALRTAAIVLLALDLATINSYRSLAGRCHRLSNSISYSFIILLFVESLFVCLCFFYAVWKSHNSAAVRGRITVSLSLDDVADPHLDTRKDSIESHKTTHSRRGWWDYVSTADHPPFPPRSRRTQSLSRDPSIPMGSLSKFRTGERVRDPENVPSRPFIPTLPIQPPPTRTSTIRVSTTLQNTRNDAPIPRRPSSPAISSISRISRYMPRVALFREVMKDELLYTTFITASTVTSVIMTIVGVNSAGPADHIAWMAFDWALISCLVMHSFGRVIRRHEDEALLQQPSVWHRNLRTDSSTAELLAEGRVKTPRSSFGRSFQVRTRRCLMSRRHDVEARDPSTTFRSPRGDPHSNTFSPHRAETRPNTILSTHPPTPEVDYSPDDVSSCHRSDTKLMERVFLGHRYDDSLPSLPPRPDLDDQPSLQASHIVTS</sequence>
<feature type="region of interest" description="Disordered" evidence="1">
    <location>
        <begin position="502"/>
        <end position="558"/>
    </location>
</feature>
<evidence type="ECO:0000256" key="2">
    <source>
        <dbReference type="SAM" id="Phobius"/>
    </source>
</evidence>
<feature type="transmembrane region" description="Helical" evidence="2">
    <location>
        <begin position="392"/>
        <end position="416"/>
    </location>
</feature>
<dbReference type="EMBL" id="JABBWD010000001">
    <property type="protein sequence ID" value="KAG1783802.1"/>
    <property type="molecule type" value="Genomic_DNA"/>
</dbReference>
<evidence type="ECO:0000256" key="1">
    <source>
        <dbReference type="SAM" id="MobiDB-lite"/>
    </source>
</evidence>
<feature type="transmembrane region" description="Helical" evidence="2">
    <location>
        <begin position="206"/>
        <end position="230"/>
    </location>
</feature>
<accession>A0A9P7A7G2</accession>
<feature type="region of interest" description="Disordered" evidence="1">
    <location>
        <begin position="286"/>
        <end position="305"/>
    </location>
</feature>
<proteinExistence type="predicted"/>
<feature type="transmembrane region" description="Helical" evidence="2">
    <location>
        <begin position="101"/>
        <end position="124"/>
    </location>
</feature>
<keyword evidence="2" id="KW-0472">Membrane</keyword>
<feature type="region of interest" description="Disordered" evidence="1">
    <location>
        <begin position="574"/>
        <end position="601"/>
    </location>
</feature>
<keyword evidence="2" id="KW-0812">Transmembrane</keyword>
<feature type="transmembrane region" description="Helical" evidence="2">
    <location>
        <begin position="136"/>
        <end position="155"/>
    </location>
</feature>
<feature type="transmembrane region" description="Helical" evidence="2">
    <location>
        <begin position="167"/>
        <end position="186"/>
    </location>
</feature>
<evidence type="ECO:0000313" key="3">
    <source>
        <dbReference type="EMBL" id="KAG1783802.1"/>
    </source>
</evidence>
<name>A0A9P7A7G2_9AGAM</name>
<organism evidence="3 4">
    <name type="scientific">Suillus placidus</name>
    <dbReference type="NCBI Taxonomy" id="48579"/>
    <lineage>
        <taxon>Eukaryota</taxon>
        <taxon>Fungi</taxon>
        <taxon>Dikarya</taxon>
        <taxon>Basidiomycota</taxon>
        <taxon>Agaricomycotina</taxon>
        <taxon>Agaricomycetes</taxon>
        <taxon>Agaricomycetidae</taxon>
        <taxon>Boletales</taxon>
        <taxon>Suillineae</taxon>
        <taxon>Suillaceae</taxon>
        <taxon>Suillus</taxon>
    </lineage>
</organism>